<sequence>MAFERQLHQAEGQFRTLRNWNFNVRNLKWMAAVQSQRSPTCKSDFATCELGAQRAKMDSKFQNQLVRFSQVKDHLEWQVLGERYEPLQGASVINFVDYSLNQRAPAGHESVETPSRNESFIDVACSGCKVSSVLLDNGRPERLSIGY</sequence>
<dbReference type="AlphaFoldDB" id="A5C1Y8"/>
<proteinExistence type="predicted"/>
<accession>A5C1Y8</accession>
<dbReference type="EMBL" id="AM479232">
    <property type="protein sequence ID" value="CAN66276.1"/>
    <property type="molecule type" value="Genomic_DNA"/>
</dbReference>
<evidence type="ECO:0000313" key="1">
    <source>
        <dbReference type="EMBL" id="CAN66276.1"/>
    </source>
</evidence>
<name>A5C1Y8_VITVI</name>
<gene>
    <name evidence="1" type="ORF">VITISV_026609</name>
</gene>
<reference evidence="1" key="1">
    <citation type="journal article" date="2007" name="PLoS ONE">
        <title>The first genome sequence of an elite grapevine cultivar (Pinot noir Vitis vinifera L.): coping with a highly heterozygous genome.</title>
        <authorList>
            <person name="Velasco R."/>
            <person name="Zharkikh A."/>
            <person name="Troggio M."/>
            <person name="Cartwright D.A."/>
            <person name="Cestaro A."/>
            <person name="Pruss D."/>
            <person name="Pindo M."/>
            <person name="FitzGerald L.M."/>
            <person name="Vezzulli S."/>
            <person name="Reid J."/>
            <person name="Malacarne G."/>
            <person name="Iliev D."/>
            <person name="Coppola G."/>
            <person name="Wardell B."/>
            <person name="Micheletti D."/>
            <person name="Macalma T."/>
            <person name="Facci M."/>
            <person name="Mitchell J.T."/>
            <person name="Perazzolli M."/>
            <person name="Eldredge G."/>
            <person name="Gatto P."/>
            <person name="Oyzerski R."/>
            <person name="Moretto M."/>
            <person name="Gutin N."/>
            <person name="Stefanini M."/>
            <person name="Chen Y."/>
            <person name="Segala C."/>
            <person name="Davenport C."/>
            <person name="Dematte L."/>
            <person name="Mraz A."/>
            <person name="Battilana J."/>
            <person name="Stormo K."/>
            <person name="Costa F."/>
            <person name="Tao Q."/>
            <person name="Si-Ammour A."/>
            <person name="Harkins T."/>
            <person name="Lackey A."/>
            <person name="Perbost C."/>
            <person name="Taillon B."/>
            <person name="Stella A."/>
            <person name="Solovyev V."/>
            <person name="Fawcett J.A."/>
            <person name="Sterck L."/>
            <person name="Vandepoele K."/>
            <person name="Grando S.M."/>
            <person name="Toppo S."/>
            <person name="Moser C."/>
            <person name="Lanchbury J."/>
            <person name="Bogden R."/>
            <person name="Skolnick M."/>
            <person name="Sgaramella V."/>
            <person name="Bhatnagar S.K."/>
            <person name="Fontana P."/>
            <person name="Gutin A."/>
            <person name="Van de Peer Y."/>
            <person name="Salamini F."/>
            <person name="Viola R."/>
        </authorList>
    </citation>
    <scope>NUCLEOTIDE SEQUENCE</scope>
</reference>
<organism evidence="1">
    <name type="scientific">Vitis vinifera</name>
    <name type="common">Grape</name>
    <dbReference type="NCBI Taxonomy" id="29760"/>
    <lineage>
        <taxon>Eukaryota</taxon>
        <taxon>Viridiplantae</taxon>
        <taxon>Streptophyta</taxon>
        <taxon>Embryophyta</taxon>
        <taxon>Tracheophyta</taxon>
        <taxon>Spermatophyta</taxon>
        <taxon>Magnoliopsida</taxon>
        <taxon>eudicotyledons</taxon>
        <taxon>Gunneridae</taxon>
        <taxon>Pentapetalae</taxon>
        <taxon>rosids</taxon>
        <taxon>Vitales</taxon>
        <taxon>Vitaceae</taxon>
        <taxon>Viteae</taxon>
        <taxon>Vitis</taxon>
    </lineage>
</organism>
<protein>
    <submittedName>
        <fullName evidence="1">Uncharacterized protein</fullName>
    </submittedName>
</protein>